<feature type="binding site" evidence="8">
    <location>
        <begin position="14"/>
        <end position="21"/>
    </location>
    <ligand>
        <name>GTP</name>
        <dbReference type="ChEBI" id="CHEBI:37565"/>
        <label>1</label>
    </ligand>
</feature>
<dbReference type="SUPFAM" id="SSF52540">
    <property type="entry name" value="P-loop containing nucleoside triphosphate hydrolases"/>
    <property type="match status" value="2"/>
</dbReference>
<dbReference type="GO" id="GO:0042254">
    <property type="term" value="P:ribosome biogenesis"/>
    <property type="evidence" value="ECO:0007669"/>
    <property type="project" value="UniProtKB-KW"/>
</dbReference>
<dbReference type="CDD" id="cd01895">
    <property type="entry name" value="EngA2"/>
    <property type="match status" value="1"/>
</dbReference>
<feature type="region of interest" description="Disordered" evidence="11">
    <location>
        <begin position="189"/>
        <end position="211"/>
    </location>
</feature>
<dbReference type="Pfam" id="PF01926">
    <property type="entry name" value="MMR_HSR1"/>
    <property type="match status" value="2"/>
</dbReference>
<keyword evidence="4 10" id="KW-0677">Repeat</keyword>
<dbReference type="InterPro" id="IPR006073">
    <property type="entry name" value="GTP-bd"/>
</dbReference>
<dbReference type="AlphaFoldDB" id="A0A1J4T615"/>
<dbReference type="Pfam" id="PF14714">
    <property type="entry name" value="KH_dom-like"/>
    <property type="match status" value="1"/>
</dbReference>
<dbReference type="InterPro" id="IPR016484">
    <property type="entry name" value="GTPase_Der"/>
</dbReference>
<protein>
    <recommendedName>
        <fullName evidence="2 8">GTPase Der</fullName>
    </recommendedName>
    <alternativeName>
        <fullName evidence="7 8">GTP-binding protein EngA</fullName>
    </alternativeName>
</protein>
<dbReference type="InterPro" id="IPR027417">
    <property type="entry name" value="P-loop_NTPase"/>
</dbReference>
<feature type="binding site" evidence="8">
    <location>
        <begin position="61"/>
        <end position="65"/>
    </location>
    <ligand>
        <name>GTP</name>
        <dbReference type="ChEBI" id="CHEBI:37565"/>
        <label>1</label>
    </ligand>
</feature>
<feature type="binding site" evidence="8">
    <location>
        <begin position="138"/>
        <end position="141"/>
    </location>
    <ligand>
        <name>GTP</name>
        <dbReference type="ChEBI" id="CHEBI:37565"/>
        <label>1</label>
    </ligand>
</feature>
<dbReference type="InterPro" id="IPR031166">
    <property type="entry name" value="G_ENGA"/>
</dbReference>
<dbReference type="PANTHER" id="PTHR43834">
    <property type="entry name" value="GTPASE DER"/>
    <property type="match status" value="1"/>
</dbReference>
<feature type="compositionally biased region" description="Acidic residues" evidence="11">
    <location>
        <begin position="196"/>
        <end position="210"/>
    </location>
</feature>
<evidence type="ECO:0000256" key="5">
    <source>
        <dbReference type="ARBA" id="ARBA00022741"/>
    </source>
</evidence>
<evidence type="ECO:0000256" key="2">
    <source>
        <dbReference type="ARBA" id="ARBA00020953"/>
    </source>
</evidence>
<dbReference type="HAMAP" id="MF_00195">
    <property type="entry name" value="GTPase_Der"/>
    <property type="match status" value="1"/>
</dbReference>
<dbReference type="Gene3D" id="3.30.300.20">
    <property type="match status" value="1"/>
</dbReference>
<evidence type="ECO:0000256" key="11">
    <source>
        <dbReference type="SAM" id="MobiDB-lite"/>
    </source>
</evidence>
<evidence type="ECO:0000259" key="12">
    <source>
        <dbReference type="PROSITE" id="PS51712"/>
    </source>
</evidence>
<dbReference type="EMBL" id="MNUV01000036">
    <property type="protein sequence ID" value="OIO07524.1"/>
    <property type="molecule type" value="Genomic_DNA"/>
</dbReference>
<evidence type="ECO:0000256" key="1">
    <source>
        <dbReference type="ARBA" id="ARBA00008279"/>
    </source>
</evidence>
<dbReference type="NCBIfam" id="TIGR00231">
    <property type="entry name" value="small_GTP"/>
    <property type="match status" value="2"/>
</dbReference>
<comment type="function">
    <text evidence="8 10">GTPase that plays an essential role in the late steps of ribosome biogenesis.</text>
</comment>
<dbReference type="PIRSF" id="PIRSF006485">
    <property type="entry name" value="GTP-binding_EngA"/>
    <property type="match status" value="1"/>
</dbReference>
<name>A0A1J4T615_9BACT</name>
<dbReference type="InterPro" id="IPR015946">
    <property type="entry name" value="KH_dom-like_a/b"/>
</dbReference>
<feature type="binding site" evidence="8">
    <location>
        <begin position="267"/>
        <end position="271"/>
    </location>
    <ligand>
        <name>GTP</name>
        <dbReference type="ChEBI" id="CHEBI:37565"/>
        <label>2</label>
    </ligand>
</feature>
<proteinExistence type="inferred from homology"/>
<evidence type="ECO:0000256" key="7">
    <source>
        <dbReference type="ARBA" id="ARBA00032345"/>
    </source>
</evidence>
<dbReference type="PROSITE" id="PS51712">
    <property type="entry name" value="G_ENGA"/>
    <property type="match status" value="1"/>
</dbReference>
<dbReference type="Gene3D" id="3.40.50.300">
    <property type="entry name" value="P-loop containing nucleotide triphosphate hydrolases"/>
    <property type="match status" value="2"/>
</dbReference>
<evidence type="ECO:0000256" key="6">
    <source>
        <dbReference type="ARBA" id="ARBA00023134"/>
    </source>
</evidence>
<evidence type="ECO:0000256" key="9">
    <source>
        <dbReference type="PROSITE-ProRule" id="PRU01049"/>
    </source>
</evidence>
<dbReference type="CDD" id="cd01894">
    <property type="entry name" value="EngA1"/>
    <property type="match status" value="1"/>
</dbReference>
<accession>A0A1J4T615</accession>
<reference evidence="13 14" key="1">
    <citation type="journal article" date="2016" name="Environ. Microbiol.">
        <title>Genomic resolution of a cold subsurface aquifer community provides metabolic insights for novel microbes adapted to high CO concentrations.</title>
        <authorList>
            <person name="Probst A.J."/>
            <person name="Castelle C.J."/>
            <person name="Singh A."/>
            <person name="Brown C.T."/>
            <person name="Anantharaman K."/>
            <person name="Sharon I."/>
            <person name="Hug L.A."/>
            <person name="Burstein D."/>
            <person name="Emerson J.B."/>
            <person name="Thomas B.C."/>
            <person name="Banfield J.F."/>
        </authorList>
    </citation>
    <scope>NUCLEOTIDE SEQUENCE [LARGE SCALE GENOMIC DNA]</scope>
    <source>
        <strain evidence="13">CG1_02_41_21</strain>
    </source>
</reference>
<feature type="domain" description="EngA-type G" evidence="12">
    <location>
        <begin position="214"/>
        <end position="387"/>
    </location>
</feature>
<sequence>MPISDRYPVIAIVGRTNVGKSTLFNRITERNQALVSDIENTTRDSNQAEGYWHDHNFTVVDTAGIIDVKYLSDKKLLNNPLNNIDLKTQKQVVTFLKKAAIIILLVDNKAGILPADRDMAKFFQKRKELKDRLVLVVNKVDNYKQKNEAAIFNKLGLGEPIYISAASGSGVGDLLETVVGRLPEDKAAQKPKWEGYTEEDEIDGEGEPDEDRPINVCIIGKPNVGKSSLLNSILGYERVIVSDIPHTTREPQKTQIIYKDHVINVIDTAGISKHGHKAERLEKYGIMKSLATLKHADIALLMLDISEDITHQDAKIIEEITNVRKSFIILANKWDLIPDRNVKKWTADIYQKLPFVTWAPIHFLSAKTGAKVDKIFDLVLTIAEARKVKLSDSQLDKFLKKIVKVHKPSKGKGIGHPHIYHIFQTKINPPRFEVRIGSHDDLHFSYVRFIENQLRAQFNIVGTPIGIRVTKNIKIHSLSEERAAEMQEK</sequence>
<gene>
    <name evidence="8" type="primary">der</name>
    <name evidence="13" type="ORF">AUJ35_01935</name>
</gene>
<evidence type="ECO:0000256" key="8">
    <source>
        <dbReference type="HAMAP-Rule" id="MF_00195"/>
    </source>
</evidence>
<dbReference type="PRINTS" id="PR00326">
    <property type="entry name" value="GTP1OBG"/>
</dbReference>
<keyword evidence="6 8" id="KW-0342">GTP-binding</keyword>
<evidence type="ECO:0000256" key="10">
    <source>
        <dbReference type="RuleBase" id="RU004481"/>
    </source>
</evidence>
<evidence type="ECO:0000256" key="3">
    <source>
        <dbReference type="ARBA" id="ARBA00022517"/>
    </source>
</evidence>
<feature type="binding site" evidence="8">
    <location>
        <begin position="332"/>
        <end position="335"/>
    </location>
    <ligand>
        <name>GTP</name>
        <dbReference type="ChEBI" id="CHEBI:37565"/>
        <label>2</label>
    </ligand>
</feature>
<keyword evidence="3 8" id="KW-0690">Ribosome biogenesis</keyword>
<dbReference type="InterPro" id="IPR032859">
    <property type="entry name" value="KH_dom-like"/>
</dbReference>
<dbReference type="InterPro" id="IPR005225">
    <property type="entry name" value="Small_GTP-bd"/>
</dbReference>
<dbReference type="NCBIfam" id="TIGR03594">
    <property type="entry name" value="GTPase_EngA"/>
    <property type="match status" value="1"/>
</dbReference>
<keyword evidence="5 8" id="KW-0547">Nucleotide-binding</keyword>
<evidence type="ECO:0000313" key="14">
    <source>
        <dbReference type="Proteomes" id="UP000182860"/>
    </source>
</evidence>
<dbReference type="PANTHER" id="PTHR43834:SF6">
    <property type="entry name" value="GTPASE DER"/>
    <property type="match status" value="1"/>
</dbReference>
<comment type="similarity">
    <text evidence="1 8 9 10">Belongs to the TRAFAC class TrmE-Era-EngA-EngB-Septin-like GTPase superfamily. EngA (Der) GTPase family.</text>
</comment>
<evidence type="ECO:0000256" key="4">
    <source>
        <dbReference type="ARBA" id="ARBA00022737"/>
    </source>
</evidence>
<feature type="binding site" evidence="8">
    <location>
        <begin position="220"/>
        <end position="227"/>
    </location>
    <ligand>
        <name>GTP</name>
        <dbReference type="ChEBI" id="CHEBI:37565"/>
        <label>2</label>
    </ligand>
</feature>
<organism evidence="13 14">
    <name type="scientific">Candidatus Falkowbacteria bacterium CG1_02_41_21</name>
    <dbReference type="NCBI Taxonomy" id="1805147"/>
    <lineage>
        <taxon>Bacteria</taxon>
        <taxon>Candidatus Falkowiibacteriota</taxon>
    </lineage>
</organism>
<dbReference type="GO" id="GO:0005525">
    <property type="term" value="F:GTP binding"/>
    <property type="evidence" value="ECO:0007669"/>
    <property type="project" value="UniProtKB-UniRule"/>
</dbReference>
<evidence type="ECO:0000313" key="13">
    <source>
        <dbReference type="EMBL" id="OIO07524.1"/>
    </source>
</evidence>
<dbReference type="Proteomes" id="UP000182860">
    <property type="component" value="Unassembled WGS sequence"/>
</dbReference>
<comment type="subunit">
    <text evidence="8">Associates with the 50S ribosomal subunit.</text>
</comment>
<comment type="caution">
    <text evidence="13">The sequence shown here is derived from an EMBL/GenBank/DDBJ whole genome shotgun (WGS) entry which is preliminary data.</text>
</comment>